<gene>
    <name evidence="1" type="ORF">L6164_006704</name>
</gene>
<name>A0ACB9PUG6_BAUVA</name>
<protein>
    <submittedName>
        <fullName evidence="1">Uncharacterized protein</fullName>
    </submittedName>
</protein>
<dbReference type="Proteomes" id="UP000828941">
    <property type="component" value="Chromosome 3"/>
</dbReference>
<reference evidence="1 2" key="1">
    <citation type="journal article" date="2022" name="DNA Res.">
        <title>Chromosomal-level genome assembly of the orchid tree Bauhinia variegata (Leguminosae; Cercidoideae) supports the allotetraploid origin hypothesis of Bauhinia.</title>
        <authorList>
            <person name="Zhong Y."/>
            <person name="Chen Y."/>
            <person name="Zheng D."/>
            <person name="Pang J."/>
            <person name="Liu Y."/>
            <person name="Luo S."/>
            <person name="Meng S."/>
            <person name="Qian L."/>
            <person name="Wei D."/>
            <person name="Dai S."/>
            <person name="Zhou R."/>
        </authorList>
    </citation>
    <scope>NUCLEOTIDE SEQUENCE [LARGE SCALE GENOMIC DNA]</scope>
    <source>
        <strain evidence="1">BV-YZ2020</strain>
    </source>
</reference>
<evidence type="ECO:0000313" key="1">
    <source>
        <dbReference type="EMBL" id="KAI4352454.1"/>
    </source>
</evidence>
<proteinExistence type="predicted"/>
<dbReference type="EMBL" id="CM039428">
    <property type="protein sequence ID" value="KAI4352454.1"/>
    <property type="molecule type" value="Genomic_DNA"/>
</dbReference>
<accession>A0ACB9PUG6</accession>
<comment type="caution">
    <text evidence="1">The sequence shown here is derived from an EMBL/GenBank/DDBJ whole genome shotgun (WGS) entry which is preliminary data.</text>
</comment>
<keyword evidence="2" id="KW-1185">Reference proteome</keyword>
<organism evidence="1 2">
    <name type="scientific">Bauhinia variegata</name>
    <name type="common">Purple orchid tree</name>
    <name type="synonym">Phanera variegata</name>
    <dbReference type="NCBI Taxonomy" id="167791"/>
    <lineage>
        <taxon>Eukaryota</taxon>
        <taxon>Viridiplantae</taxon>
        <taxon>Streptophyta</taxon>
        <taxon>Embryophyta</taxon>
        <taxon>Tracheophyta</taxon>
        <taxon>Spermatophyta</taxon>
        <taxon>Magnoliopsida</taxon>
        <taxon>eudicotyledons</taxon>
        <taxon>Gunneridae</taxon>
        <taxon>Pentapetalae</taxon>
        <taxon>rosids</taxon>
        <taxon>fabids</taxon>
        <taxon>Fabales</taxon>
        <taxon>Fabaceae</taxon>
        <taxon>Cercidoideae</taxon>
        <taxon>Cercideae</taxon>
        <taxon>Bauhiniinae</taxon>
        <taxon>Bauhinia</taxon>
    </lineage>
</organism>
<evidence type="ECO:0000313" key="2">
    <source>
        <dbReference type="Proteomes" id="UP000828941"/>
    </source>
</evidence>
<sequence length="457" mass="49674">MPQPNPMKVLQVCTVAPPPETATSPAATTSFTLTFFDLIWLRFPPVERLFFYEFPHPTTSFLDSVLPKLTHSLSLTLQYFLPLAGNLTWPHDSTIPIISYVPGGGVSLTIAESDADFNHITGSNLIEALKFRSLIPSLSISHKKASVLALQITVFPNSGFSIGITTHHAVLDGKTSTSFLKSWAYICSKLITESSPQLPENLAPFYDGEVIRDPNGIGLLHLNQWTSSGGPNNRSLMLWNWDHRITAESIRGLFELSPSDLQKLRESVTSNLKNKSLRVSSFALTCAYAWACLVKAEQTKLKRAILIVSVDCRSRLEPPIPSTYFGNCIVGQFASAETKTLMGNDGLVSALEAISEALTGLEENGVLSEAAKLFTDNANPAEDRIVGIAGSPRFEVYGIDFGWGRPKKVDITSIDKTGAFSLAESKHGNGAIELGLVLDKSVMEAFAALFAQGLQAL</sequence>